<feature type="region of interest" description="Disordered" evidence="1">
    <location>
        <begin position="115"/>
        <end position="293"/>
    </location>
</feature>
<gene>
    <name evidence="2" type="ORF">NSCI0253_LOCUS10482</name>
</gene>
<organism evidence="2">
    <name type="scientific">Noctiluca scintillans</name>
    <name type="common">Sea sparkle</name>
    <name type="synonym">Red tide dinoflagellate</name>
    <dbReference type="NCBI Taxonomy" id="2966"/>
    <lineage>
        <taxon>Eukaryota</taxon>
        <taxon>Sar</taxon>
        <taxon>Alveolata</taxon>
        <taxon>Dinophyceae</taxon>
        <taxon>Noctilucales</taxon>
        <taxon>Noctilucaceae</taxon>
        <taxon>Noctiluca</taxon>
    </lineage>
</organism>
<feature type="compositionally biased region" description="Basic and acidic residues" evidence="1">
    <location>
        <begin position="213"/>
        <end position="224"/>
    </location>
</feature>
<accession>A0A7S1F108</accession>
<evidence type="ECO:0008006" key="3">
    <source>
        <dbReference type="Google" id="ProtNLM"/>
    </source>
</evidence>
<proteinExistence type="predicted"/>
<evidence type="ECO:0000313" key="2">
    <source>
        <dbReference type="EMBL" id="CAD8836134.1"/>
    </source>
</evidence>
<evidence type="ECO:0000256" key="1">
    <source>
        <dbReference type="SAM" id="MobiDB-lite"/>
    </source>
</evidence>
<protein>
    <recommendedName>
        <fullName evidence="3">PDZ domain-containing protein</fullName>
    </recommendedName>
</protein>
<dbReference type="EMBL" id="HBFQ01015092">
    <property type="protein sequence ID" value="CAD8836134.1"/>
    <property type="molecule type" value="Transcribed_RNA"/>
</dbReference>
<dbReference type="AlphaFoldDB" id="A0A7S1F108"/>
<reference evidence="2" key="1">
    <citation type="submission" date="2021-01" db="EMBL/GenBank/DDBJ databases">
        <authorList>
            <person name="Corre E."/>
            <person name="Pelletier E."/>
            <person name="Niang G."/>
            <person name="Scheremetjew M."/>
            <person name="Finn R."/>
            <person name="Kale V."/>
            <person name="Holt S."/>
            <person name="Cochrane G."/>
            <person name="Meng A."/>
            <person name="Brown T."/>
            <person name="Cohen L."/>
        </authorList>
    </citation>
    <scope>NUCLEOTIDE SEQUENCE</scope>
</reference>
<name>A0A7S1F108_NOCSC</name>
<sequence length="293" mass="33149">MSKMFGSSFSRSLVRDASPVPRSRETRIVTLDLDGSDGCNLGVDFESDDSDDESRSLSIDYLHPVGLIPSWNAANGDMALRRWDRIVEVNGVRGTSRTLRRVCANNDHLRFLVMQTRERNPPKTPTLPRRARTESERALAATEASRETDASACRSGPDVTSSCASGPCEHKEPEHQLAGKSYEFEGKGVVEEHGDEEQEQKKEDHKEEDDEENGKQEEHEKEEEKERDEEEKEEEDQENDEEERKATRSSFGLEPQHVAHEKDEELGNTEPEQVYPPDTNSDGLGKSVAWEYT</sequence>
<feature type="compositionally biased region" description="Basic and acidic residues" evidence="1">
    <location>
        <begin position="168"/>
        <end position="192"/>
    </location>
</feature>
<feature type="compositionally biased region" description="Acidic residues" evidence="1">
    <location>
        <begin position="225"/>
        <end position="241"/>
    </location>
</feature>